<dbReference type="PANTHER" id="PTHR14166">
    <property type="entry name" value="SLIT-ROBO RHO GTPASE ACTIVATING PROTEIN"/>
    <property type="match status" value="1"/>
</dbReference>
<dbReference type="InterPro" id="IPR027267">
    <property type="entry name" value="AH/BAR_dom_sf"/>
</dbReference>
<evidence type="ECO:0000313" key="3">
    <source>
        <dbReference type="Proteomes" id="UP001235939"/>
    </source>
</evidence>
<dbReference type="Proteomes" id="UP001235939">
    <property type="component" value="Chromosome 11"/>
</dbReference>
<keyword evidence="1" id="KW-0175">Coiled coil</keyword>
<dbReference type="InterPro" id="IPR051627">
    <property type="entry name" value="SLIT-ROBO_RhoGAP"/>
</dbReference>
<evidence type="ECO:0000256" key="1">
    <source>
        <dbReference type="ARBA" id="ARBA00023054"/>
    </source>
</evidence>
<evidence type="ECO:0000313" key="2">
    <source>
        <dbReference type="EMBL" id="UYV74217.1"/>
    </source>
</evidence>
<reference evidence="2 3" key="1">
    <citation type="submission" date="2022-01" db="EMBL/GenBank/DDBJ databases">
        <title>A chromosomal length assembly of Cordylochernes scorpioides.</title>
        <authorList>
            <person name="Zeh D."/>
            <person name="Zeh J."/>
        </authorList>
    </citation>
    <scope>NUCLEOTIDE SEQUENCE [LARGE SCALE GENOMIC DNA]</scope>
    <source>
        <strain evidence="2">IN4F17</strain>
        <tissue evidence="2">Whole Body</tissue>
    </source>
</reference>
<organism evidence="2 3">
    <name type="scientific">Cordylochernes scorpioides</name>
    <dbReference type="NCBI Taxonomy" id="51811"/>
    <lineage>
        <taxon>Eukaryota</taxon>
        <taxon>Metazoa</taxon>
        <taxon>Ecdysozoa</taxon>
        <taxon>Arthropoda</taxon>
        <taxon>Chelicerata</taxon>
        <taxon>Arachnida</taxon>
        <taxon>Pseudoscorpiones</taxon>
        <taxon>Cheliferoidea</taxon>
        <taxon>Chernetidae</taxon>
        <taxon>Cordylochernes</taxon>
    </lineage>
</organism>
<keyword evidence="3" id="KW-1185">Reference proteome</keyword>
<dbReference type="EMBL" id="CP092873">
    <property type="protein sequence ID" value="UYV74217.1"/>
    <property type="molecule type" value="Genomic_DNA"/>
</dbReference>
<gene>
    <name evidence="2" type="ORF">LAZ67_11002510</name>
</gene>
<dbReference type="SUPFAM" id="SSF103657">
    <property type="entry name" value="BAR/IMD domain-like"/>
    <property type="match status" value="1"/>
</dbReference>
<dbReference type="Gene3D" id="1.20.1270.60">
    <property type="entry name" value="Arfaptin homology (AH) domain/BAR domain"/>
    <property type="match status" value="1"/>
</dbReference>
<protein>
    <submittedName>
        <fullName evidence="2">SRGAP1</fullName>
    </submittedName>
</protein>
<accession>A0ABY6KZ94</accession>
<sequence length="153" mass="16937">MDFGLHTSLGETIQQHLCAQQAVVKAEQVAMEGTAKCVAGLDSRADKQRFLEANNSAFMVPRKFEFQPPHRGEVQNCLQISIWPTPHSKVYTIPGLKFVLEYDTGAAQIWKTLETAEHSLLAMMSAPEIDVSAMFDEEPPARPPETLALKVGQ</sequence>
<name>A0ABY6KZ94_9ARAC</name>
<proteinExistence type="predicted"/>